<name>A0A4P9Z409_9FUNG</name>
<sequence>MATGAELQSSYGLSKCFLFLDMQGAVFALGCLAFHESFDLLAAANAASILVLDIGLIFICMMFYRRASHGYSAKVPPSTALTIDREEQPGADQLSVTNVEWWPTALDLHDDAAAAEAQKDGIIQELGVLRKKLSVKRKYSASSSTHAPAACLPSQQTITMVTIPLARAHTMDMNYAVPETRVTSTFPPRPPTPLAVPEST</sequence>
<keyword evidence="1" id="KW-0472">Membrane</keyword>
<organism evidence="2 3">
    <name type="scientific">Syncephalis pseudoplumigaleata</name>
    <dbReference type="NCBI Taxonomy" id="1712513"/>
    <lineage>
        <taxon>Eukaryota</taxon>
        <taxon>Fungi</taxon>
        <taxon>Fungi incertae sedis</taxon>
        <taxon>Zoopagomycota</taxon>
        <taxon>Zoopagomycotina</taxon>
        <taxon>Zoopagomycetes</taxon>
        <taxon>Zoopagales</taxon>
        <taxon>Piptocephalidaceae</taxon>
        <taxon>Syncephalis</taxon>
    </lineage>
</organism>
<evidence type="ECO:0000256" key="1">
    <source>
        <dbReference type="SAM" id="Phobius"/>
    </source>
</evidence>
<keyword evidence="3" id="KW-1185">Reference proteome</keyword>
<gene>
    <name evidence="2" type="ORF">SYNPS1DRAFT_21524</name>
</gene>
<dbReference type="OrthoDB" id="407617at2759"/>
<reference evidence="3" key="1">
    <citation type="journal article" date="2018" name="Nat. Microbiol.">
        <title>Leveraging single-cell genomics to expand the fungal tree of life.</title>
        <authorList>
            <person name="Ahrendt S.R."/>
            <person name="Quandt C.A."/>
            <person name="Ciobanu D."/>
            <person name="Clum A."/>
            <person name="Salamov A."/>
            <person name="Andreopoulos B."/>
            <person name="Cheng J.F."/>
            <person name="Woyke T."/>
            <person name="Pelin A."/>
            <person name="Henrissat B."/>
            <person name="Reynolds N.K."/>
            <person name="Benny G.L."/>
            <person name="Smith M.E."/>
            <person name="James T.Y."/>
            <person name="Grigoriev I.V."/>
        </authorList>
    </citation>
    <scope>NUCLEOTIDE SEQUENCE [LARGE SCALE GENOMIC DNA]</scope>
    <source>
        <strain evidence="3">Benny S71-1</strain>
    </source>
</reference>
<proteinExistence type="predicted"/>
<evidence type="ECO:0000313" key="3">
    <source>
        <dbReference type="Proteomes" id="UP000278143"/>
    </source>
</evidence>
<keyword evidence="1" id="KW-0812">Transmembrane</keyword>
<keyword evidence="1" id="KW-1133">Transmembrane helix</keyword>
<dbReference type="EMBL" id="KZ989335">
    <property type="protein sequence ID" value="RKP26782.1"/>
    <property type="molecule type" value="Genomic_DNA"/>
</dbReference>
<protein>
    <submittedName>
        <fullName evidence="2">Uncharacterized protein</fullName>
    </submittedName>
</protein>
<dbReference type="Proteomes" id="UP000278143">
    <property type="component" value="Unassembled WGS sequence"/>
</dbReference>
<evidence type="ECO:0000313" key="2">
    <source>
        <dbReference type="EMBL" id="RKP26782.1"/>
    </source>
</evidence>
<accession>A0A4P9Z409</accession>
<dbReference type="AlphaFoldDB" id="A0A4P9Z409"/>
<feature type="transmembrane region" description="Helical" evidence="1">
    <location>
        <begin position="41"/>
        <end position="64"/>
    </location>
</feature>